<dbReference type="OrthoDB" id="9132167at2"/>
<dbReference type="SUPFAM" id="SSF46767">
    <property type="entry name" value="Methylated DNA-protein cysteine methyltransferase, C-terminal domain"/>
    <property type="match status" value="1"/>
</dbReference>
<evidence type="ECO:0000313" key="4">
    <source>
        <dbReference type="Proteomes" id="UP000273022"/>
    </source>
</evidence>
<keyword evidence="3" id="KW-0808">Transferase</keyword>
<dbReference type="PANTHER" id="PTHR42942:SF1">
    <property type="entry name" value="ALKYLTRANSFERASE-LIKE PROTEIN 1"/>
    <property type="match status" value="1"/>
</dbReference>
<accession>A0A3A6U4U8</accession>
<evidence type="ECO:0000256" key="1">
    <source>
        <dbReference type="ARBA" id="ARBA00022763"/>
    </source>
</evidence>
<dbReference type="AlphaFoldDB" id="A0A3A6U4U8"/>
<gene>
    <name evidence="3" type="ORF">D5R81_01690</name>
</gene>
<dbReference type="GO" id="GO:0006281">
    <property type="term" value="P:DNA repair"/>
    <property type="evidence" value="ECO:0007669"/>
    <property type="project" value="InterPro"/>
</dbReference>
<dbReference type="InterPro" id="IPR014048">
    <property type="entry name" value="MethylDNA_cys_MeTrfase_DNA-bd"/>
</dbReference>
<keyword evidence="4" id="KW-1185">Reference proteome</keyword>
<dbReference type="InterPro" id="IPR052520">
    <property type="entry name" value="ATL_DNA_repair"/>
</dbReference>
<dbReference type="Pfam" id="PF01035">
    <property type="entry name" value="DNA_binding_1"/>
    <property type="match status" value="1"/>
</dbReference>
<keyword evidence="3" id="KW-0489">Methyltransferase</keyword>
<dbReference type="InterPro" id="IPR036388">
    <property type="entry name" value="WH-like_DNA-bd_sf"/>
</dbReference>
<dbReference type="Proteomes" id="UP000273022">
    <property type="component" value="Unassembled WGS sequence"/>
</dbReference>
<dbReference type="PANTHER" id="PTHR42942">
    <property type="entry name" value="6-O-METHYLGUANINE DNA METHYLTRANSFERASE"/>
    <property type="match status" value="1"/>
</dbReference>
<reference evidence="3 4" key="1">
    <citation type="submission" date="2018-09" db="EMBL/GenBank/DDBJ databases">
        <title>Phylogeny of the Shewanellaceae, and recommendation for two new genera, Pseudoshewanella and Parashewanella.</title>
        <authorList>
            <person name="Wang G."/>
        </authorList>
    </citation>
    <scope>NUCLEOTIDE SEQUENCE [LARGE SCALE GENOMIC DNA]</scope>
    <source>
        <strain evidence="3 4">KCTC 22492</strain>
    </source>
</reference>
<sequence>MSVLTHIALLYKIRSNLMYNNEFPLAPIERILFIVAMIPEGKVSSYGKVADLAGLPKRARYVSKALKLADPKKNIPWHRVINSQGKISFIKDSNEYRAQAELLRIEGVEVNQGKIQLSKYEWQPNIASLVLGIPF</sequence>
<feature type="domain" description="Methylated-DNA-[protein]-cysteine S-methyltransferase DNA binding" evidence="2">
    <location>
        <begin position="29"/>
        <end position="108"/>
    </location>
</feature>
<keyword evidence="1" id="KW-0227">DNA damage</keyword>
<comment type="caution">
    <text evidence="3">The sequence shown here is derived from an EMBL/GenBank/DDBJ whole genome shotgun (WGS) entry which is preliminary data.</text>
</comment>
<evidence type="ECO:0000313" key="3">
    <source>
        <dbReference type="EMBL" id="RJY19211.1"/>
    </source>
</evidence>
<proteinExistence type="predicted"/>
<dbReference type="EMBL" id="QYYH01000006">
    <property type="protein sequence ID" value="RJY19211.1"/>
    <property type="molecule type" value="Genomic_DNA"/>
</dbReference>
<protein>
    <submittedName>
        <fullName evidence="3">Cysteine methyltransferase</fullName>
    </submittedName>
</protein>
<dbReference type="CDD" id="cd06445">
    <property type="entry name" value="ATase"/>
    <property type="match status" value="1"/>
</dbReference>
<dbReference type="Gene3D" id="1.10.10.10">
    <property type="entry name" value="Winged helix-like DNA-binding domain superfamily/Winged helix DNA-binding domain"/>
    <property type="match status" value="1"/>
</dbReference>
<name>A0A3A6U4U8_9GAMM</name>
<dbReference type="InterPro" id="IPR036217">
    <property type="entry name" value="MethylDNA_cys_MeTrfase_DNAb"/>
</dbReference>
<dbReference type="GO" id="GO:0032259">
    <property type="term" value="P:methylation"/>
    <property type="evidence" value="ECO:0007669"/>
    <property type="project" value="UniProtKB-KW"/>
</dbReference>
<organism evidence="3 4">
    <name type="scientific">Parashewanella spongiae</name>
    <dbReference type="NCBI Taxonomy" id="342950"/>
    <lineage>
        <taxon>Bacteria</taxon>
        <taxon>Pseudomonadati</taxon>
        <taxon>Pseudomonadota</taxon>
        <taxon>Gammaproteobacteria</taxon>
        <taxon>Alteromonadales</taxon>
        <taxon>Shewanellaceae</taxon>
        <taxon>Parashewanella</taxon>
    </lineage>
</organism>
<dbReference type="GO" id="GO:0008168">
    <property type="term" value="F:methyltransferase activity"/>
    <property type="evidence" value="ECO:0007669"/>
    <property type="project" value="UniProtKB-KW"/>
</dbReference>
<evidence type="ECO:0000259" key="2">
    <source>
        <dbReference type="Pfam" id="PF01035"/>
    </source>
</evidence>